<evidence type="ECO:0000313" key="11">
    <source>
        <dbReference type="Proteomes" id="UP001304125"/>
    </source>
</evidence>
<evidence type="ECO:0000256" key="2">
    <source>
        <dbReference type="ARBA" id="ARBA00008335"/>
    </source>
</evidence>
<evidence type="ECO:0000256" key="5">
    <source>
        <dbReference type="ARBA" id="ARBA00022692"/>
    </source>
</evidence>
<keyword evidence="11" id="KW-1185">Reference proteome</keyword>
<comment type="similarity">
    <text evidence="2">Belongs to the major facilitator superfamily.</text>
</comment>
<dbReference type="InterPro" id="IPR020846">
    <property type="entry name" value="MFS_dom"/>
</dbReference>
<evidence type="ECO:0000256" key="1">
    <source>
        <dbReference type="ARBA" id="ARBA00004651"/>
    </source>
</evidence>
<dbReference type="Gene3D" id="1.20.1250.20">
    <property type="entry name" value="MFS general substrate transporter like domains"/>
    <property type="match status" value="1"/>
</dbReference>
<dbReference type="SUPFAM" id="SSF103473">
    <property type="entry name" value="MFS general substrate transporter"/>
    <property type="match status" value="1"/>
</dbReference>
<feature type="domain" description="Major facilitator superfamily (MFS) profile" evidence="9">
    <location>
        <begin position="49"/>
        <end position="428"/>
    </location>
</feature>
<gene>
    <name evidence="10" type="ORF">RN606_13690</name>
</gene>
<dbReference type="InterPro" id="IPR036259">
    <property type="entry name" value="MFS_trans_sf"/>
</dbReference>
<keyword evidence="7 8" id="KW-0472">Membrane</keyword>
<comment type="subcellular location">
    <subcellularLocation>
        <location evidence="1">Cell membrane</location>
        <topology evidence="1">Multi-pass membrane protein</topology>
    </subcellularLocation>
</comment>
<evidence type="ECO:0000259" key="9">
    <source>
        <dbReference type="PROSITE" id="PS50850"/>
    </source>
</evidence>
<keyword evidence="5 8" id="KW-0812">Transmembrane</keyword>
<keyword evidence="6 8" id="KW-1133">Transmembrane helix</keyword>
<evidence type="ECO:0000256" key="3">
    <source>
        <dbReference type="ARBA" id="ARBA00022448"/>
    </source>
</evidence>
<feature type="transmembrane region" description="Helical" evidence="8">
    <location>
        <begin position="49"/>
        <end position="67"/>
    </location>
</feature>
<reference evidence="10 11" key="1">
    <citation type="submission" date="2023-09" db="EMBL/GenBank/DDBJ databases">
        <title>Demequina sp. a novel bacteria isolated from Capsicum annuum.</title>
        <authorList>
            <person name="Humaira Z."/>
            <person name="Lee J."/>
            <person name="Cho D."/>
        </authorList>
    </citation>
    <scope>NUCLEOTIDE SEQUENCE [LARGE SCALE GENOMIC DNA]</scope>
    <source>
        <strain evidence="10 11">OYTSA14</strain>
    </source>
</reference>
<proteinExistence type="inferred from homology"/>
<feature type="transmembrane region" description="Helical" evidence="8">
    <location>
        <begin position="283"/>
        <end position="303"/>
    </location>
</feature>
<feature type="transmembrane region" description="Helical" evidence="8">
    <location>
        <begin position="251"/>
        <end position="271"/>
    </location>
</feature>
<feature type="transmembrane region" description="Helical" evidence="8">
    <location>
        <begin position="378"/>
        <end position="399"/>
    </location>
</feature>
<dbReference type="GO" id="GO:0005886">
    <property type="term" value="C:plasma membrane"/>
    <property type="evidence" value="ECO:0007669"/>
    <property type="project" value="UniProtKB-SubCell"/>
</dbReference>
<feature type="transmembrane region" description="Helical" evidence="8">
    <location>
        <begin position="115"/>
        <end position="133"/>
    </location>
</feature>
<sequence>MTVTETTATSAPASTRVVPADAVVAQSAPTASALTTPAPAAPGINASRVLAVLALGGLANFALVYFVQPLLPRLVTQFGISEGSSGLALSVTTAAMMLGLLVAGPFADRVGRARAIAPSLLSSGILSIAGAFAPTWELFLVTRALAGLTLAILPAIALAVVRDIAPNGDHLRANSIYIAGTAVGGALGRLAPLPLANAFGWQSAAVVLGVLSLAAGIGSLLWLPRRPARAGERPSLGVAAGLMRAVRCRPIVLTCGVGLAGMVVFVTSYNAVSFRLQSPPFDLGAAEALIYLAYLPGIAGPSAFRRLAASKGRGFAALTALTAIAVSIAVLTVPTIPAIAIGLGLLTFAFLGLHSILSGWVVKSAHENGIDTSRASSVYLLAWYLGSTAAGTASTHVWALDGWTGVTVVCGVAVLASGAFAVVRTRTR</sequence>
<accession>A0AA96F6C4</accession>
<evidence type="ECO:0000256" key="7">
    <source>
        <dbReference type="ARBA" id="ARBA00023136"/>
    </source>
</evidence>
<keyword evidence="3" id="KW-0813">Transport</keyword>
<protein>
    <submittedName>
        <fullName evidence="10">MFS transporter</fullName>
    </submittedName>
</protein>
<evidence type="ECO:0000256" key="4">
    <source>
        <dbReference type="ARBA" id="ARBA00022475"/>
    </source>
</evidence>
<dbReference type="AlphaFoldDB" id="A0AA96F6C4"/>
<keyword evidence="4" id="KW-1003">Cell membrane</keyword>
<evidence type="ECO:0000256" key="6">
    <source>
        <dbReference type="ARBA" id="ARBA00022989"/>
    </source>
</evidence>
<feature type="transmembrane region" description="Helical" evidence="8">
    <location>
        <begin position="139"/>
        <end position="161"/>
    </location>
</feature>
<feature type="transmembrane region" description="Helical" evidence="8">
    <location>
        <begin position="87"/>
        <end position="103"/>
    </location>
</feature>
<dbReference type="PROSITE" id="PS50850">
    <property type="entry name" value="MFS"/>
    <property type="match status" value="1"/>
</dbReference>
<feature type="transmembrane region" description="Helical" evidence="8">
    <location>
        <begin position="173"/>
        <end position="191"/>
    </location>
</feature>
<evidence type="ECO:0000256" key="8">
    <source>
        <dbReference type="SAM" id="Phobius"/>
    </source>
</evidence>
<evidence type="ECO:0000313" key="10">
    <source>
        <dbReference type="EMBL" id="WNM24397.1"/>
    </source>
</evidence>
<feature type="transmembrane region" description="Helical" evidence="8">
    <location>
        <begin position="339"/>
        <end position="357"/>
    </location>
</feature>
<dbReference type="PANTHER" id="PTHR43271:SF1">
    <property type="entry name" value="INNER MEMBRANE TRANSPORT PROTEIN YNFM"/>
    <property type="match status" value="1"/>
</dbReference>
<feature type="transmembrane region" description="Helical" evidence="8">
    <location>
        <begin position="315"/>
        <end position="333"/>
    </location>
</feature>
<feature type="transmembrane region" description="Helical" evidence="8">
    <location>
        <begin position="203"/>
        <end position="223"/>
    </location>
</feature>
<dbReference type="Pfam" id="PF07690">
    <property type="entry name" value="MFS_1"/>
    <property type="match status" value="1"/>
</dbReference>
<dbReference type="EMBL" id="CP134879">
    <property type="protein sequence ID" value="WNM24397.1"/>
    <property type="molecule type" value="Genomic_DNA"/>
</dbReference>
<name>A0AA96F6C4_9MICO</name>
<organism evidence="10 11">
    <name type="scientific">Demequina capsici</name>
    <dbReference type="NCBI Taxonomy" id="3075620"/>
    <lineage>
        <taxon>Bacteria</taxon>
        <taxon>Bacillati</taxon>
        <taxon>Actinomycetota</taxon>
        <taxon>Actinomycetes</taxon>
        <taxon>Micrococcales</taxon>
        <taxon>Demequinaceae</taxon>
        <taxon>Demequina</taxon>
    </lineage>
</organism>
<dbReference type="GO" id="GO:0022857">
    <property type="term" value="F:transmembrane transporter activity"/>
    <property type="evidence" value="ECO:0007669"/>
    <property type="project" value="InterPro"/>
</dbReference>
<dbReference type="Proteomes" id="UP001304125">
    <property type="component" value="Chromosome"/>
</dbReference>
<dbReference type="InterPro" id="IPR011701">
    <property type="entry name" value="MFS"/>
</dbReference>
<feature type="transmembrane region" description="Helical" evidence="8">
    <location>
        <begin position="405"/>
        <end position="423"/>
    </location>
</feature>
<dbReference type="CDD" id="cd17324">
    <property type="entry name" value="MFS_NepI_like"/>
    <property type="match status" value="1"/>
</dbReference>
<dbReference type="RefSeq" id="WP_313498070.1">
    <property type="nucleotide sequence ID" value="NZ_CP134879.1"/>
</dbReference>
<dbReference type="PANTHER" id="PTHR43271">
    <property type="entry name" value="BLL2771 PROTEIN"/>
    <property type="match status" value="1"/>
</dbReference>